<dbReference type="Gene3D" id="2.60.40.10">
    <property type="entry name" value="Immunoglobulins"/>
    <property type="match status" value="1"/>
</dbReference>
<evidence type="ECO:0000259" key="3">
    <source>
        <dbReference type="Pfam" id="PF24346"/>
    </source>
</evidence>
<dbReference type="Pfam" id="PF24346">
    <property type="entry name" value="DUF7507"/>
    <property type="match status" value="3"/>
</dbReference>
<dbReference type="GO" id="GO:0005975">
    <property type="term" value="P:carbohydrate metabolic process"/>
    <property type="evidence" value="ECO:0007669"/>
    <property type="project" value="UniProtKB-ARBA"/>
</dbReference>
<organism evidence="4 5">
    <name type="scientific">Saccharopolyspora flava</name>
    <dbReference type="NCBI Taxonomy" id="95161"/>
    <lineage>
        <taxon>Bacteria</taxon>
        <taxon>Bacillati</taxon>
        <taxon>Actinomycetota</taxon>
        <taxon>Actinomycetes</taxon>
        <taxon>Pseudonocardiales</taxon>
        <taxon>Pseudonocardiaceae</taxon>
        <taxon>Saccharopolyspora</taxon>
    </lineage>
</organism>
<keyword evidence="5" id="KW-1185">Reference proteome</keyword>
<reference evidence="5" key="1">
    <citation type="submission" date="2016-10" db="EMBL/GenBank/DDBJ databases">
        <authorList>
            <person name="Varghese N."/>
            <person name="Submissions S."/>
        </authorList>
    </citation>
    <scope>NUCLEOTIDE SEQUENCE [LARGE SCALE GENOMIC DNA]</scope>
    <source>
        <strain evidence="5">DSM 44771</strain>
    </source>
</reference>
<feature type="region of interest" description="Disordered" evidence="1">
    <location>
        <begin position="256"/>
        <end position="320"/>
    </location>
</feature>
<feature type="transmembrane region" description="Helical" evidence="2">
    <location>
        <begin position="324"/>
        <end position="345"/>
    </location>
</feature>
<dbReference type="InterPro" id="IPR013783">
    <property type="entry name" value="Ig-like_fold"/>
</dbReference>
<keyword evidence="2" id="KW-0812">Transmembrane</keyword>
<feature type="compositionally biased region" description="Pro residues" evidence="1">
    <location>
        <begin position="282"/>
        <end position="313"/>
    </location>
</feature>
<feature type="domain" description="DUF7507" evidence="3">
    <location>
        <begin position="51"/>
        <end position="154"/>
    </location>
</feature>
<feature type="domain" description="DUF7507" evidence="3">
    <location>
        <begin position="1"/>
        <end position="32"/>
    </location>
</feature>
<dbReference type="AlphaFoldDB" id="A0A1I6RJD3"/>
<gene>
    <name evidence="4" type="ORF">SAMN05660874_02271</name>
</gene>
<evidence type="ECO:0000313" key="5">
    <source>
        <dbReference type="Proteomes" id="UP000198852"/>
    </source>
</evidence>
<dbReference type="STRING" id="95161.SAMN05660874_02271"/>
<accession>A0A1I6RJD3</accession>
<protein>
    <submittedName>
        <fullName evidence="4">LPXTG-motif cell wall anchor domain-containing protein/conserved repeat domain-containing protein</fullName>
    </submittedName>
</protein>
<evidence type="ECO:0000256" key="2">
    <source>
        <dbReference type="SAM" id="Phobius"/>
    </source>
</evidence>
<dbReference type="InterPro" id="IPR047589">
    <property type="entry name" value="DUF11_rpt"/>
</dbReference>
<dbReference type="NCBIfam" id="TIGR01167">
    <property type="entry name" value="LPXTG_anchor"/>
    <property type="match status" value="1"/>
</dbReference>
<dbReference type="InterPro" id="IPR055354">
    <property type="entry name" value="DUF7507"/>
</dbReference>
<dbReference type="EMBL" id="FOZX01000003">
    <property type="protein sequence ID" value="SFS64754.1"/>
    <property type="molecule type" value="Genomic_DNA"/>
</dbReference>
<name>A0A1I6RJD3_9PSEU</name>
<dbReference type="Proteomes" id="UP000198852">
    <property type="component" value="Unassembled WGS sequence"/>
</dbReference>
<dbReference type="NCBIfam" id="TIGR01451">
    <property type="entry name" value="B_ant_repeat"/>
    <property type="match status" value="1"/>
</dbReference>
<proteinExistence type="predicted"/>
<feature type="domain" description="DUF7507" evidence="3">
    <location>
        <begin position="167"/>
        <end position="269"/>
    </location>
</feature>
<sequence length="352" mass="34999">MTCTATYAITQADVDAGTLRNSATATGVPAGETAPIPPTPPSTVELPGELAPGLSVDKTADATELTGPGQPITYSMLVTNTGNAILGQVVAVEGAFDGSGTLSPVECPEGALLPGQQKTCTASYTTTQADVDRGSLTNEVSATGVAPGGRAVEAEPSSVTLRGDFAPVLQIAKSGAPVDLDGDGVTGLGDQVVWTITVSNTGNATASEVTVSDPQAGTVMCERDSLAPGEEMPCTAEPHVVNAEDVAAGEVSNTAVAHGTAPGGAPLESDPASASVPVVDTTPPPSPGPTEPPEQPAPPAPAPPQPGPEPGPQQEPLAQTGQNVTAWSFLAAALLTAGGVIVLTVRRRRIDG</sequence>
<evidence type="ECO:0000313" key="4">
    <source>
        <dbReference type="EMBL" id="SFS64754.1"/>
    </source>
</evidence>
<keyword evidence="2" id="KW-0472">Membrane</keyword>
<evidence type="ECO:0000256" key="1">
    <source>
        <dbReference type="SAM" id="MobiDB-lite"/>
    </source>
</evidence>
<keyword evidence="2" id="KW-1133">Transmembrane helix</keyword>